<evidence type="ECO:0000313" key="2">
    <source>
        <dbReference type="EMBL" id="EYB97621.1"/>
    </source>
</evidence>
<evidence type="ECO:0000256" key="1">
    <source>
        <dbReference type="SAM" id="Phobius"/>
    </source>
</evidence>
<keyword evidence="1" id="KW-1133">Transmembrane helix</keyword>
<name>A0A016T4S3_9BILA</name>
<organism evidence="2 3">
    <name type="scientific">Ancylostoma ceylanicum</name>
    <dbReference type="NCBI Taxonomy" id="53326"/>
    <lineage>
        <taxon>Eukaryota</taxon>
        <taxon>Metazoa</taxon>
        <taxon>Ecdysozoa</taxon>
        <taxon>Nematoda</taxon>
        <taxon>Chromadorea</taxon>
        <taxon>Rhabditida</taxon>
        <taxon>Rhabditina</taxon>
        <taxon>Rhabditomorpha</taxon>
        <taxon>Strongyloidea</taxon>
        <taxon>Ancylostomatidae</taxon>
        <taxon>Ancylostomatinae</taxon>
        <taxon>Ancylostoma</taxon>
    </lineage>
</organism>
<reference evidence="3" key="1">
    <citation type="journal article" date="2015" name="Nat. Genet.">
        <title>The genome and transcriptome of the zoonotic hookworm Ancylostoma ceylanicum identify infection-specific gene families.</title>
        <authorList>
            <person name="Schwarz E.M."/>
            <person name="Hu Y."/>
            <person name="Antoshechkin I."/>
            <person name="Miller M.M."/>
            <person name="Sternberg P.W."/>
            <person name="Aroian R.V."/>
        </authorList>
    </citation>
    <scope>NUCLEOTIDE SEQUENCE</scope>
    <source>
        <strain evidence="3">HY135</strain>
    </source>
</reference>
<dbReference type="EMBL" id="JARK01001475">
    <property type="protein sequence ID" value="EYB97621.1"/>
    <property type="molecule type" value="Genomic_DNA"/>
</dbReference>
<keyword evidence="1" id="KW-0472">Membrane</keyword>
<sequence>MALLHCLILPSCLRRHQKAFLVNAVVIAFLIAYTLIGGYVFLHFEHNYAQFVKLNDTLTKKACIEKLLLGLVRRCCLMLCLVAAKYPEKCRALQQNGDVSVTIILRTD</sequence>
<keyword evidence="3" id="KW-1185">Reference proteome</keyword>
<dbReference type="AlphaFoldDB" id="A0A016T4S3"/>
<gene>
    <name evidence="2" type="primary">Acey_s0139.g2126</name>
    <name evidence="2" type="ORF">Y032_0139g2126</name>
</gene>
<comment type="caution">
    <text evidence="2">The sequence shown here is derived from an EMBL/GenBank/DDBJ whole genome shotgun (WGS) entry which is preliminary data.</text>
</comment>
<dbReference type="OrthoDB" id="297496at2759"/>
<evidence type="ECO:0000313" key="3">
    <source>
        <dbReference type="Proteomes" id="UP000024635"/>
    </source>
</evidence>
<accession>A0A016T4S3</accession>
<feature type="transmembrane region" description="Helical" evidence="1">
    <location>
        <begin position="24"/>
        <end position="44"/>
    </location>
</feature>
<proteinExistence type="predicted"/>
<keyword evidence="1" id="KW-0812">Transmembrane</keyword>
<protein>
    <submittedName>
        <fullName evidence="2">Uncharacterized protein</fullName>
    </submittedName>
</protein>
<dbReference type="Proteomes" id="UP000024635">
    <property type="component" value="Unassembled WGS sequence"/>
</dbReference>